<dbReference type="PROSITE" id="PS00092">
    <property type="entry name" value="N6_MTASE"/>
    <property type="match status" value="1"/>
</dbReference>
<dbReference type="PANTHER" id="PTHR12829:SF7">
    <property type="entry name" value="N6-ADENOSINE-METHYLTRANSFERASE CATALYTIC SUBUNIT"/>
    <property type="match status" value="1"/>
</dbReference>
<dbReference type="Gene3D" id="3.40.50.150">
    <property type="entry name" value="Vaccinia Virus protein VP39"/>
    <property type="match status" value="1"/>
</dbReference>
<sequence length="210" mass="24359">PLPKGMLRTGLPDQWVERLERRARQRSEKAPTNPILPDGKFSVILADPPWRYDFSETEPRSIEAHYATLSLEEICKYKDGNGTPVQEKFADDAVLFLWATPPKIREALQVIVAWGFDYRTGAVWEKDKFGMGYHFREQHELLFVAKRGDMPAPPPKARPSSIIRAPRTNHSKKPKKVYKIIQKMYPCGRYLEIFGREKYSDKWEVVGLEI</sequence>
<dbReference type="InterPro" id="IPR007757">
    <property type="entry name" value="MT-A70-like"/>
</dbReference>
<name>X1HK53_9ZZZZ</name>
<gene>
    <name evidence="4" type="ORF">S03H2_54908</name>
</gene>
<evidence type="ECO:0000256" key="1">
    <source>
        <dbReference type="ARBA" id="ARBA00022603"/>
    </source>
</evidence>
<keyword evidence="2" id="KW-0808">Transferase</keyword>
<organism evidence="4">
    <name type="scientific">marine sediment metagenome</name>
    <dbReference type="NCBI Taxonomy" id="412755"/>
    <lineage>
        <taxon>unclassified sequences</taxon>
        <taxon>metagenomes</taxon>
        <taxon>ecological metagenomes</taxon>
    </lineage>
</organism>
<evidence type="ECO:0000313" key="4">
    <source>
        <dbReference type="EMBL" id="GAH70476.1"/>
    </source>
</evidence>
<keyword evidence="1" id="KW-0489">Methyltransferase</keyword>
<dbReference type="InterPro" id="IPR002052">
    <property type="entry name" value="DNA_methylase_N6_adenine_CS"/>
</dbReference>
<dbReference type="PROSITE" id="PS51143">
    <property type="entry name" value="MT_A70"/>
    <property type="match status" value="1"/>
</dbReference>
<dbReference type="AlphaFoldDB" id="X1HK53"/>
<reference evidence="4" key="1">
    <citation type="journal article" date="2014" name="Front. Microbiol.">
        <title>High frequency of phylogenetically diverse reductive dehalogenase-homologous genes in deep subseafloor sedimentary metagenomes.</title>
        <authorList>
            <person name="Kawai M."/>
            <person name="Futagami T."/>
            <person name="Toyoda A."/>
            <person name="Takaki Y."/>
            <person name="Nishi S."/>
            <person name="Hori S."/>
            <person name="Arai W."/>
            <person name="Tsubouchi T."/>
            <person name="Morono Y."/>
            <person name="Uchiyama I."/>
            <person name="Ito T."/>
            <person name="Fujiyama A."/>
            <person name="Inagaki F."/>
            <person name="Takami H."/>
        </authorList>
    </citation>
    <scope>NUCLEOTIDE SEQUENCE</scope>
    <source>
        <strain evidence="4">Expedition CK06-06</strain>
    </source>
</reference>
<evidence type="ECO:0008006" key="5">
    <source>
        <dbReference type="Google" id="ProtNLM"/>
    </source>
</evidence>
<dbReference type="GO" id="GO:0003676">
    <property type="term" value="F:nucleic acid binding"/>
    <property type="evidence" value="ECO:0007669"/>
    <property type="project" value="InterPro"/>
</dbReference>
<dbReference type="InterPro" id="IPR029063">
    <property type="entry name" value="SAM-dependent_MTases_sf"/>
</dbReference>
<dbReference type="GO" id="GO:0032259">
    <property type="term" value="P:methylation"/>
    <property type="evidence" value="ECO:0007669"/>
    <property type="project" value="UniProtKB-KW"/>
</dbReference>
<proteinExistence type="predicted"/>
<feature type="non-terminal residue" evidence="4">
    <location>
        <position position="1"/>
    </location>
</feature>
<accession>X1HK53</accession>
<comment type="caution">
    <text evidence="4">The sequence shown here is derived from an EMBL/GenBank/DDBJ whole genome shotgun (WGS) entry which is preliminary data.</text>
</comment>
<dbReference type="PANTHER" id="PTHR12829">
    <property type="entry name" value="N6-ADENOSINE-METHYLTRANSFERASE"/>
    <property type="match status" value="1"/>
</dbReference>
<dbReference type="SUPFAM" id="SSF53335">
    <property type="entry name" value="S-adenosyl-L-methionine-dependent methyltransferases"/>
    <property type="match status" value="1"/>
</dbReference>
<protein>
    <recommendedName>
        <fullName evidence="5">MT-A70 family protein</fullName>
    </recommendedName>
</protein>
<dbReference type="EMBL" id="BARU01035038">
    <property type="protein sequence ID" value="GAH70476.1"/>
    <property type="molecule type" value="Genomic_DNA"/>
</dbReference>
<dbReference type="GO" id="GO:0001734">
    <property type="term" value="F:mRNA m(6)A methyltransferase activity"/>
    <property type="evidence" value="ECO:0007669"/>
    <property type="project" value="UniProtKB-ARBA"/>
</dbReference>
<dbReference type="Pfam" id="PF05063">
    <property type="entry name" value="MT-A70"/>
    <property type="match status" value="1"/>
</dbReference>
<evidence type="ECO:0000256" key="2">
    <source>
        <dbReference type="ARBA" id="ARBA00022679"/>
    </source>
</evidence>
<keyword evidence="3" id="KW-0949">S-adenosyl-L-methionine</keyword>
<evidence type="ECO:0000256" key="3">
    <source>
        <dbReference type="ARBA" id="ARBA00022691"/>
    </source>
</evidence>